<dbReference type="PANTHER" id="PTHR33802:SF1">
    <property type="entry name" value="XK-RELATED PROTEIN"/>
    <property type="match status" value="1"/>
</dbReference>
<feature type="transmembrane region" description="Helical" evidence="7">
    <location>
        <begin position="231"/>
        <end position="257"/>
    </location>
</feature>
<dbReference type="EMBL" id="VMHJ01000001">
    <property type="protein sequence ID" value="TSJ86522.1"/>
    <property type="molecule type" value="Genomic_DNA"/>
</dbReference>
<feature type="transmembrane region" description="Helical" evidence="7">
    <location>
        <begin position="359"/>
        <end position="377"/>
    </location>
</feature>
<evidence type="ECO:0000256" key="5">
    <source>
        <dbReference type="ARBA" id="ARBA00023136"/>
    </source>
</evidence>
<dbReference type="InterPro" id="IPR004307">
    <property type="entry name" value="TspO_MBR"/>
</dbReference>
<dbReference type="Gene3D" id="1.20.1260.100">
    <property type="entry name" value="TspO/MBR protein"/>
    <property type="match status" value="1"/>
</dbReference>
<evidence type="ECO:0000313" key="9">
    <source>
        <dbReference type="Proteomes" id="UP000317536"/>
    </source>
</evidence>
<dbReference type="Proteomes" id="UP000317536">
    <property type="component" value="Unassembled WGS sequence"/>
</dbReference>
<comment type="similarity">
    <text evidence="2">Belongs to the TspO/BZRP family.</text>
</comment>
<protein>
    <recommendedName>
        <fullName evidence="10">Tryptophan-rich sensory protein</fullName>
    </recommendedName>
</protein>
<organism evidence="8 9">
    <name type="scientific">Bifidobacterium asteroides</name>
    <dbReference type="NCBI Taxonomy" id="1684"/>
    <lineage>
        <taxon>Bacteria</taxon>
        <taxon>Bacillati</taxon>
        <taxon>Actinomycetota</taxon>
        <taxon>Actinomycetes</taxon>
        <taxon>Bifidobacteriales</taxon>
        <taxon>Bifidobacteriaceae</taxon>
        <taxon>Bifidobacterium</taxon>
    </lineage>
</organism>
<evidence type="ECO:0008006" key="10">
    <source>
        <dbReference type="Google" id="ProtNLM"/>
    </source>
</evidence>
<feature type="transmembrane region" description="Helical" evidence="7">
    <location>
        <begin position="263"/>
        <end position="283"/>
    </location>
</feature>
<evidence type="ECO:0000256" key="1">
    <source>
        <dbReference type="ARBA" id="ARBA00004141"/>
    </source>
</evidence>
<dbReference type="InterPro" id="IPR038330">
    <property type="entry name" value="TspO/MBR-related_sf"/>
</dbReference>
<keyword evidence="4 7" id="KW-1133">Transmembrane helix</keyword>
<feature type="compositionally biased region" description="Low complexity" evidence="6">
    <location>
        <begin position="33"/>
        <end position="87"/>
    </location>
</feature>
<evidence type="ECO:0000256" key="2">
    <source>
        <dbReference type="ARBA" id="ARBA00007524"/>
    </source>
</evidence>
<feature type="compositionally biased region" description="Basic and acidic residues" evidence="6">
    <location>
        <begin position="1"/>
        <end position="22"/>
    </location>
</feature>
<feature type="transmembrane region" description="Helical" evidence="7">
    <location>
        <begin position="196"/>
        <end position="219"/>
    </location>
</feature>
<feature type="transmembrane region" description="Helical" evidence="7">
    <location>
        <begin position="383"/>
        <end position="402"/>
    </location>
</feature>
<feature type="compositionally biased region" description="Basic and acidic residues" evidence="6">
    <location>
        <begin position="130"/>
        <end position="150"/>
    </location>
</feature>
<dbReference type="AlphaFoldDB" id="A0A556RCA6"/>
<feature type="region of interest" description="Disordered" evidence="6">
    <location>
        <begin position="1"/>
        <end position="150"/>
    </location>
</feature>
<evidence type="ECO:0000256" key="4">
    <source>
        <dbReference type="ARBA" id="ARBA00022989"/>
    </source>
</evidence>
<evidence type="ECO:0000313" key="8">
    <source>
        <dbReference type="EMBL" id="TSJ86522.1"/>
    </source>
</evidence>
<keyword evidence="5 7" id="KW-0472">Membrane</keyword>
<feature type="transmembrane region" description="Helical" evidence="7">
    <location>
        <begin position="332"/>
        <end position="352"/>
    </location>
</feature>
<accession>A0A556RCA6</accession>
<comment type="subcellular location">
    <subcellularLocation>
        <location evidence="1">Membrane</location>
        <topology evidence="1">Multi-pass membrane protein</topology>
    </subcellularLocation>
</comment>
<name>A0A556RCA6_9BIFI</name>
<feature type="transmembrane region" description="Helical" evidence="7">
    <location>
        <begin position="304"/>
        <end position="326"/>
    </location>
</feature>
<keyword evidence="3 7" id="KW-0812">Transmembrane</keyword>
<evidence type="ECO:0000256" key="7">
    <source>
        <dbReference type="SAM" id="Phobius"/>
    </source>
</evidence>
<dbReference type="PANTHER" id="PTHR33802">
    <property type="entry name" value="SI:CH211-161H7.5-RELATED"/>
    <property type="match status" value="1"/>
</dbReference>
<proteinExistence type="inferred from homology"/>
<evidence type="ECO:0000256" key="3">
    <source>
        <dbReference type="ARBA" id="ARBA00022692"/>
    </source>
</evidence>
<feature type="transmembrane region" description="Helical" evidence="7">
    <location>
        <begin position="160"/>
        <end position="176"/>
    </location>
</feature>
<reference evidence="8 9" key="1">
    <citation type="submission" date="2019-07" db="EMBL/GenBank/DDBJ databases">
        <title>Bifidobacterium asteroides genomes.</title>
        <authorList>
            <person name="Zheng H."/>
        </authorList>
    </citation>
    <scope>NUCLEOTIDE SEQUENCE [LARGE SCALE GENOMIC DNA]</scope>
    <source>
        <strain evidence="8 9">W8111</strain>
    </source>
</reference>
<dbReference type="GO" id="GO:0016020">
    <property type="term" value="C:membrane"/>
    <property type="evidence" value="ECO:0007669"/>
    <property type="project" value="UniProtKB-SubCell"/>
</dbReference>
<sequence length="410" mass="44264">MTDKDNPRRLWTDKEDPVERAKRTSPAMQGSQSAKNSAGAGSTKSSSASATRSSTDARSASSNSSASDSSTPDLSASGSSLSGTAAKQSDDSSKKAAAGKTSADETANGGKGRSDRSSNEATQGSNRAQEQAKEQYQKQNQPEKEQESSKGRGWKLFEDILLWVAWVAMVGFNGYAEVYHFNGTTVGGLARKVDLWIMPAGYVFAIWGVIYIALAIWLFRFCLAGPSRKRLGFLPFTLSGLLFVATCCLNIAWLALWHMERNFWALVIILILTVLAWMLYALVRRDATKAGTPTAAKALDWIPLSIYASWLSVATLVNAGYMVVAGHKVSNAVQGFATIIVVGALLAVAYLMNRHGKDWVFGLVVIWACLGIGIGIFSFAAAMGVLVIALTAVGAFLVYFPWSKFRLVRR</sequence>
<evidence type="ECO:0000256" key="6">
    <source>
        <dbReference type="SAM" id="MobiDB-lite"/>
    </source>
</evidence>
<gene>
    <name evidence="8" type="ORF">FPK29_02270</name>
</gene>
<comment type="caution">
    <text evidence="8">The sequence shown here is derived from an EMBL/GenBank/DDBJ whole genome shotgun (WGS) entry which is preliminary data.</text>
</comment>
<dbReference type="CDD" id="cd15904">
    <property type="entry name" value="TSPO_MBR"/>
    <property type="match status" value="1"/>
</dbReference>